<proteinExistence type="predicted"/>
<dbReference type="GO" id="GO:0016740">
    <property type="term" value="F:transferase activity"/>
    <property type="evidence" value="ECO:0007669"/>
    <property type="project" value="UniProtKB-KW"/>
</dbReference>
<keyword evidence="4" id="KW-1185">Reference proteome</keyword>
<dbReference type="AlphaFoldDB" id="A0A4R3YW35"/>
<comment type="caution">
    <text evidence="3">The sequence shown here is derived from an EMBL/GenBank/DDBJ whole genome shotgun (WGS) entry which is preliminary data.</text>
</comment>
<feature type="domain" description="Amidase" evidence="2">
    <location>
        <begin position="29"/>
        <end position="433"/>
    </location>
</feature>
<keyword evidence="3" id="KW-0808">Transferase</keyword>
<feature type="region of interest" description="Disordered" evidence="1">
    <location>
        <begin position="136"/>
        <end position="159"/>
    </location>
</feature>
<evidence type="ECO:0000256" key="1">
    <source>
        <dbReference type="SAM" id="MobiDB-lite"/>
    </source>
</evidence>
<gene>
    <name evidence="3" type="ORF">EDC52_104152</name>
</gene>
<evidence type="ECO:0000313" key="4">
    <source>
        <dbReference type="Proteomes" id="UP000295719"/>
    </source>
</evidence>
<dbReference type="Pfam" id="PF01425">
    <property type="entry name" value="Amidase"/>
    <property type="match status" value="1"/>
</dbReference>
<evidence type="ECO:0000313" key="3">
    <source>
        <dbReference type="EMBL" id="TCV96712.1"/>
    </source>
</evidence>
<dbReference type="PANTHER" id="PTHR11895">
    <property type="entry name" value="TRANSAMIDASE"/>
    <property type="match status" value="1"/>
</dbReference>
<dbReference type="EMBL" id="SMCR01000004">
    <property type="protein sequence ID" value="TCV96712.1"/>
    <property type="molecule type" value="Genomic_DNA"/>
</dbReference>
<dbReference type="OrthoDB" id="9811471at2"/>
<organism evidence="3 4">
    <name type="scientific">Biostraticola tofi</name>
    <dbReference type="NCBI Taxonomy" id="466109"/>
    <lineage>
        <taxon>Bacteria</taxon>
        <taxon>Pseudomonadati</taxon>
        <taxon>Pseudomonadota</taxon>
        <taxon>Gammaproteobacteria</taxon>
        <taxon>Enterobacterales</taxon>
        <taxon>Bruguierivoracaceae</taxon>
        <taxon>Biostraticola</taxon>
    </lineage>
</organism>
<dbReference type="Gene3D" id="3.90.1300.10">
    <property type="entry name" value="Amidase signature (AS) domain"/>
    <property type="match status" value="1"/>
</dbReference>
<feature type="compositionally biased region" description="Polar residues" evidence="1">
    <location>
        <begin position="139"/>
        <end position="151"/>
    </location>
</feature>
<reference evidence="3 4" key="1">
    <citation type="submission" date="2019-03" db="EMBL/GenBank/DDBJ databases">
        <title>Genomic Encyclopedia of Type Strains, Phase IV (KMG-IV): sequencing the most valuable type-strain genomes for metagenomic binning, comparative biology and taxonomic classification.</title>
        <authorList>
            <person name="Goeker M."/>
        </authorList>
    </citation>
    <scope>NUCLEOTIDE SEQUENCE [LARGE SCALE GENOMIC DNA]</scope>
    <source>
        <strain evidence="3 4">DSM 19580</strain>
    </source>
</reference>
<evidence type="ECO:0000259" key="2">
    <source>
        <dbReference type="Pfam" id="PF01425"/>
    </source>
</evidence>
<protein>
    <submittedName>
        <fullName evidence="3">Amidase/aspartyl-tRNA(Asn)/glutamyl-tRNA(Gln) amidotransferase subunit A</fullName>
    </submittedName>
</protein>
<name>A0A4R3YW35_9GAMM</name>
<dbReference type="InterPro" id="IPR036928">
    <property type="entry name" value="AS_sf"/>
</dbReference>
<dbReference type="SUPFAM" id="SSF75304">
    <property type="entry name" value="Amidase signature (AS) enzymes"/>
    <property type="match status" value="1"/>
</dbReference>
<sequence length="456" mass="49433">MTLISDTSPFASIAATRRQLQQGLVSPSELLDHFFDRIAKRDPQVKAWVWLNGDQARSRARELDQEMGAIACKSALFGIPYGAKDIFHTRGIPTEAGSRVLEGFIPEDDASVIERLEMLGAQLLGKTSTTEFANLGTPPATSNAWNSQHTPGGSSSGSAAAMGARMALMTLGTQTAGSLSRPGAFNGVTVLKASYGRISKAGVIPVSWTLDHVGAFTQSVEDAVLVYNCLAGPDKRDPATQKLPFSPLALQEYSHLRVGIVDHPYFHNADDSILSACSQAMQLLARTGVSLHSVGMPESFIAANDAHLKVMQAECASYHHHSFRQNPERFGQYLQGFLREGLTLSAHDYLQAQQNRMRYQDQLDHMFEQVDILMTPASQTLAPHGLAATGSPAFNMPFTNAGVPTLQVPVGLSPSGLPIGIQWVARTGNEQALVDLGMRFQQLTDWHTLLPPICRD</sequence>
<accession>A0A4R3YW35</accession>
<dbReference type="Proteomes" id="UP000295719">
    <property type="component" value="Unassembled WGS sequence"/>
</dbReference>
<dbReference type="InterPro" id="IPR023631">
    <property type="entry name" value="Amidase_dom"/>
</dbReference>
<dbReference type="PANTHER" id="PTHR11895:SF176">
    <property type="entry name" value="AMIDASE AMID-RELATED"/>
    <property type="match status" value="1"/>
</dbReference>
<dbReference type="InterPro" id="IPR000120">
    <property type="entry name" value="Amidase"/>
</dbReference>
<dbReference type="RefSeq" id="WP_131865294.1">
    <property type="nucleotide sequence ID" value="NZ_SMCR01000004.1"/>
</dbReference>